<evidence type="ECO:0000256" key="1">
    <source>
        <dbReference type="ARBA" id="ARBA00022729"/>
    </source>
</evidence>
<evidence type="ECO:0000313" key="9">
    <source>
        <dbReference type="Proteomes" id="UP001216907"/>
    </source>
</evidence>
<evidence type="ECO:0000256" key="4">
    <source>
        <dbReference type="ARBA" id="ARBA00023180"/>
    </source>
</evidence>
<proteinExistence type="predicted"/>
<dbReference type="PROSITE" id="PS51115">
    <property type="entry name" value="LAMININ_IVA"/>
    <property type="match status" value="1"/>
</dbReference>
<dbReference type="Pfam" id="PF00052">
    <property type="entry name" value="Laminin_B"/>
    <property type="match status" value="1"/>
</dbReference>
<organism evidence="8 9">
    <name type="scientific">Paludisphaera mucosa</name>
    <dbReference type="NCBI Taxonomy" id="3030827"/>
    <lineage>
        <taxon>Bacteria</taxon>
        <taxon>Pseudomonadati</taxon>
        <taxon>Planctomycetota</taxon>
        <taxon>Planctomycetia</taxon>
        <taxon>Isosphaerales</taxon>
        <taxon>Isosphaeraceae</taxon>
        <taxon>Paludisphaera</taxon>
    </lineage>
</organism>
<reference evidence="8 9" key="1">
    <citation type="submission" date="2023-03" db="EMBL/GenBank/DDBJ databases">
        <title>Paludisphaera mucosa sp. nov. a novel planctomycete from northern fen.</title>
        <authorList>
            <person name="Ivanova A."/>
        </authorList>
    </citation>
    <scope>NUCLEOTIDE SEQUENCE [LARGE SCALE GENOMIC DNA]</scope>
    <source>
        <strain evidence="8 9">Pla2</strain>
    </source>
</reference>
<feature type="chain" id="PRO_5045840828" evidence="6">
    <location>
        <begin position="22"/>
        <end position="242"/>
    </location>
</feature>
<dbReference type="InterPro" id="IPR013424">
    <property type="entry name" value="Ice-binding_C"/>
</dbReference>
<keyword evidence="9" id="KW-1185">Reference proteome</keyword>
<evidence type="ECO:0000256" key="2">
    <source>
        <dbReference type="ARBA" id="ARBA00022737"/>
    </source>
</evidence>
<dbReference type="RefSeq" id="WP_277864481.1">
    <property type="nucleotide sequence ID" value="NZ_JARRAG010000003.1"/>
</dbReference>
<comment type="caution">
    <text evidence="8">The sequence shown here is derived from an EMBL/GenBank/DDBJ whole genome shotgun (WGS) entry which is preliminary data.</text>
</comment>
<feature type="signal peptide" evidence="6">
    <location>
        <begin position="1"/>
        <end position="21"/>
    </location>
</feature>
<gene>
    <name evidence="8" type="ORF">PZE19_30680</name>
</gene>
<dbReference type="InterPro" id="IPR000034">
    <property type="entry name" value="Laminin_IV"/>
</dbReference>
<feature type="domain" description="Laminin IV type A" evidence="7">
    <location>
        <begin position="29"/>
        <end position="210"/>
    </location>
</feature>
<name>A0ABT6FKW3_9BACT</name>
<dbReference type="EMBL" id="JARRAG010000003">
    <property type="protein sequence ID" value="MDG3008154.1"/>
    <property type="molecule type" value="Genomic_DNA"/>
</dbReference>
<feature type="compositionally biased region" description="Basic residues" evidence="5">
    <location>
        <begin position="219"/>
        <end position="236"/>
    </location>
</feature>
<dbReference type="Proteomes" id="UP001216907">
    <property type="component" value="Unassembled WGS sequence"/>
</dbReference>
<keyword evidence="1 6" id="KW-0732">Signal</keyword>
<dbReference type="SMART" id="SM00281">
    <property type="entry name" value="LamB"/>
    <property type="match status" value="1"/>
</dbReference>
<evidence type="ECO:0000256" key="3">
    <source>
        <dbReference type="ARBA" id="ARBA00023157"/>
    </source>
</evidence>
<accession>A0ABT6FKW3</accession>
<keyword evidence="3" id="KW-1015">Disulfide bond</keyword>
<protein>
    <submittedName>
        <fullName evidence="8">Laminin B domain-containing protein</fullName>
    </submittedName>
</protein>
<feature type="region of interest" description="Disordered" evidence="5">
    <location>
        <begin position="219"/>
        <end position="242"/>
    </location>
</feature>
<keyword evidence="4" id="KW-0325">Glycoprotein</keyword>
<evidence type="ECO:0000313" key="8">
    <source>
        <dbReference type="EMBL" id="MDG3008154.1"/>
    </source>
</evidence>
<evidence type="ECO:0000259" key="7">
    <source>
        <dbReference type="PROSITE" id="PS51115"/>
    </source>
</evidence>
<evidence type="ECO:0000256" key="5">
    <source>
        <dbReference type="SAM" id="MobiDB-lite"/>
    </source>
</evidence>
<evidence type="ECO:0000256" key="6">
    <source>
        <dbReference type="SAM" id="SignalP"/>
    </source>
</evidence>
<keyword evidence="2" id="KW-0677">Repeat</keyword>
<sequence length="242" mass="25616">MNRLLSIIVAGLVLIAPRASADVVSTFDLGDEGWDVVDLGELGSDPPLLLAREATYRSTGGVSGGYIEAEDDDGSWWFFSAPEKFLGDLSGFFGGSISLALSAIADDGIDYPVAVLVGDGVALYAVGPPPGLAWTSYTIALDPSAWRIDGYLDDVHPTTDQFRAVLANVTAMYIDGDWLTGPDRTGLDDVRLSAVPEPSSVVALALGMSGLAGCRLRRARRRRPTRAGMPRNRRASRAGGES</sequence>
<dbReference type="NCBIfam" id="TIGR02595">
    <property type="entry name" value="PEP_CTERM"/>
    <property type="match status" value="1"/>
</dbReference>